<dbReference type="RefSeq" id="XP_075102978.1">
    <property type="nucleotide sequence ID" value="XM_075246877.1"/>
</dbReference>
<proteinExistence type="predicted"/>
<sequence>MDGFKDFTLDPINFPMDHVSFFLKKLHQNDQKYVLIVDPGISINNTYNTYKRGMEEDVFIKHDNMPYQGVVWPGNIYYPDFLNSATGIFWRKEIENFNNLIYVVFHGTLLKSFVTAGFILRKISFVKLGAFYPFARDHSANDTTRQEIYIWELVAEAAKKVLGLRYQLLSYFYILMYEAHTKGTPIARPLFFSFPQDTNTYDISTQFLLGKGVMISPVLKQEATSVEAYFLVGNWFDLLN</sequence>
<dbReference type="Proteomes" id="UP000790787">
    <property type="component" value="Chromosome 3"/>
</dbReference>
<gene>
    <name evidence="2" type="primary">LOC107772024</name>
</gene>
<reference evidence="1" key="1">
    <citation type="journal article" date="2014" name="Nat. Commun.">
        <title>The tobacco genome sequence and its comparison with those of tomato and potato.</title>
        <authorList>
            <person name="Sierro N."/>
            <person name="Battey J.N."/>
            <person name="Ouadi S."/>
            <person name="Bakaher N."/>
            <person name="Bovet L."/>
            <person name="Willig A."/>
            <person name="Goepfert S."/>
            <person name="Peitsch M.C."/>
            <person name="Ivanov N.V."/>
        </authorList>
    </citation>
    <scope>NUCLEOTIDE SEQUENCE [LARGE SCALE GENOMIC DNA]</scope>
</reference>
<evidence type="ECO:0000313" key="1">
    <source>
        <dbReference type="Proteomes" id="UP000790787"/>
    </source>
</evidence>
<evidence type="ECO:0000313" key="2">
    <source>
        <dbReference type="RefSeq" id="XP_075102978.1"/>
    </source>
</evidence>
<name>A0AC58U0G6_TOBAC</name>
<accession>A0AC58U0G6</accession>
<protein>
    <submittedName>
        <fullName evidence="2">Alpha-glucosidase-like</fullName>
    </submittedName>
</protein>
<organism evidence="1 2">
    <name type="scientific">Nicotiana tabacum</name>
    <name type="common">Common tobacco</name>
    <dbReference type="NCBI Taxonomy" id="4097"/>
    <lineage>
        <taxon>Eukaryota</taxon>
        <taxon>Viridiplantae</taxon>
        <taxon>Streptophyta</taxon>
        <taxon>Embryophyta</taxon>
        <taxon>Tracheophyta</taxon>
        <taxon>Spermatophyta</taxon>
        <taxon>Magnoliopsida</taxon>
        <taxon>eudicotyledons</taxon>
        <taxon>Gunneridae</taxon>
        <taxon>Pentapetalae</taxon>
        <taxon>asterids</taxon>
        <taxon>lamiids</taxon>
        <taxon>Solanales</taxon>
        <taxon>Solanaceae</taxon>
        <taxon>Nicotianoideae</taxon>
        <taxon>Nicotianeae</taxon>
        <taxon>Nicotiana</taxon>
    </lineage>
</organism>
<keyword evidence="1" id="KW-1185">Reference proteome</keyword>
<reference evidence="2" key="2">
    <citation type="submission" date="2025-08" db="UniProtKB">
        <authorList>
            <consortium name="RefSeq"/>
        </authorList>
    </citation>
    <scope>IDENTIFICATION</scope>
    <source>
        <tissue evidence="2">Leaf</tissue>
    </source>
</reference>